<reference evidence="3 4" key="1">
    <citation type="submission" date="2019-09" db="EMBL/GenBank/DDBJ databases">
        <authorList>
            <person name="Duangmal K."/>
            <person name="Teo W.F.A."/>
            <person name="Lipun K."/>
        </authorList>
    </citation>
    <scope>NUCLEOTIDE SEQUENCE [LARGE SCALE GENOMIC DNA]</scope>
    <source>
        <strain evidence="3 4">K1PN6</strain>
    </source>
</reference>
<feature type="signal peptide" evidence="1">
    <location>
        <begin position="1"/>
        <end position="26"/>
    </location>
</feature>
<dbReference type="PANTHER" id="PTHR19328">
    <property type="entry name" value="HEDGEHOG-INTERACTING PROTEIN"/>
    <property type="match status" value="1"/>
</dbReference>
<dbReference type="EMBL" id="VMNX01000032">
    <property type="protein sequence ID" value="MPY49255.1"/>
    <property type="molecule type" value="Genomic_DNA"/>
</dbReference>
<evidence type="ECO:0000259" key="2">
    <source>
        <dbReference type="Pfam" id="PF07995"/>
    </source>
</evidence>
<dbReference type="Pfam" id="PF07995">
    <property type="entry name" value="GSDH"/>
    <property type="match status" value="1"/>
</dbReference>
<organism evidence="3 4">
    <name type="scientific">Streptomyces acidicola</name>
    <dbReference type="NCBI Taxonomy" id="2596892"/>
    <lineage>
        <taxon>Bacteria</taxon>
        <taxon>Bacillati</taxon>
        <taxon>Actinomycetota</taxon>
        <taxon>Actinomycetes</taxon>
        <taxon>Kitasatosporales</taxon>
        <taxon>Streptomycetaceae</taxon>
        <taxon>Streptomyces</taxon>
    </lineage>
</organism>
<evidence type="ECO:0000313" key="3">
    <source>
        <dbReference type="EMBL" id="MPY49255.1"/>
    </source>
</evidence>
<protein>
    <submittedName>
        <fullName evidence="3">PQQ-dependent sugar dehydrogenase</fullName>
    </submittedName>
</protein>
<dbReference type="InterPro" id="IPR011041">
    <property type="entry name" value="Quinoprot_gluc/sorb_DH_b-prop"/>
</dbReference>
<name>A0A5N8WSP3_9ACTN</name>
<dbReference type="SUPFAM" id="SSF50952">
    <property type="entry name" value="Soluble quinoprotein glucose dehydrogenase"/>
    <property type="match status" value="1"/>
</dbReference>
<evidence type="ECO:0000256" key="1">
    <source>
        <dbReference type="SAM" id="SignalP"/>
    </source>
</evidence>
<dbReference type="AlphaFoldDB" id="A0A5N8WSP3"/>
<dbReference type="PANTHER" id="PTHR19328:SF13">
    <property type="entry name" value="HIPL1 PROTEIN"/>
    <property type="match status" value="1"/>
</dbReference>
<feature type="domain" description="Glucose/Sorbosone dehydrogenase" evidence="2">
    <location>
        <begin position="67"/>
        <end position="357"/>
    </location>
</feature>
<dbReference type="RefSeq" id="WP_152861860.1">
    <property type="nucleotide sequence ID" value="NZ_VMNX01000032.1"/>
</dbReference>
<keyword evidence="1" id="KW-0732">Signal</keyword>
<feature type="chain" id="PRO_5039436731" evidence="1">
    <location>
        <begin position="27"/>
        <end position="375"/>
    </location>
</feature>
<keyword evidence="4" id="KW-1185">Reference proteome</keyword>
<evidence type="ECO:0000313" key="4">
    <source>
        <dbReference type="Proteomes" id="UP000373149"/>
    </source>
</evidence>
<comment type="caution">
    <text evidence="3">The sequence shown here is derived from an EMBL/GenBank/DDBJ whole genome shotgun (WGS) entry which is preliminary data.</text>
</comment>
<dbReference type="Proteomes" id="UP000373149">
    <property type="component" value="Unassembled WGS sequence"/>
</dbReference>
<dbReference type="Gene3D" id="2.120.10.30">
    <property type="entry name" value="TolB, C-terminal domain"/>
    <property type="match status" value="1"/>
</dbReference>
<accession>A0A5N8WSP3</accession>
<dbReference type="InterPro" id="IPR012938">
    <property type="entry name" value="Glc/Sorbosone_DH"/>
</dbReference>
<sequence length="375" mass="39703">MARHPHITARLLPPALTAAATAVALAAGLLGAAAGTGSAAVRSERGADSGIDSVPSAIRTVSSGWTVPWGLSWLPDGSALLTERDSFKIFELTQSGTRTQVGTVPNVVTTGGEGGLLGIAVSPNWNSDHYIYLMHSAATDNRIVRMTYDGSSLSGYTVLVTGIAKNRFHNGGRIKFGPDGYLYATTGDAQNTALAQDQNSLNGKILRMTKDGRPAPGNPFGTLVYSLGHRNPQGITWDEQGRLWEAEFGNSRYDELNLIEPGKNYGWPVCEGSCSTSGMTSPKQQWPVSEASPSAVVYADGALYLAALRGERLWRVPVSGAGAGTPVAYYTSQYGRLRTVEKIPGRNALWLSTTNADNNGGEPDGADKVFQVDLG</sequence>
<proteinExistence type="predicted"/>
<gene>
    <name evidence="3" type="ORF">FPZ41_11970</name>
</gene>
<dbReference type="InterPro" id="IPR011042">
    <property type="entry name" value="6-blade_b-propeller_TolB-like"/>
</dbReference>